<dbReference type="InterPro" id="IPR020568">
    <property type="entry name" value="Ribosomal_Su5_D2-typ_SF"/>
</dbReference>
<feature type="active site" evidence="1">
    <location>
        <position position="281"/>
    </location>
</feature>
<evidence type="ECO:0000256" key="1">
    <source>
        <dbReference type="PROSITE-ProRule" id="PRU01122"/>
    </source>
</evidence>
<dbReference type="GO" id="GO:0030163">
    <property type="term" value="P:protein catabolic process"/>
    <property type="evidence" value="ECO:0007669"/>
    <property type="project" value="InterPro"/>
</dbReference>
<keyword evidence="1" id="KW-0378">Hydrolase</keyword>
<dbReference type="GO" id="GO:0005524">
    <property type="term" value="F:ATP binding"/>
    <property type="evidence" value="ECO:0007669"/>
    <property type="project" value="InterPro"/>
</dbReference>
<evidence type="ECO:0000256" key="2">
    <source>
        <dbReference type="SAM" id="Phobius"/>
    </source>
</evidence>
<keyword evidence="1" id="KW-0645">Protease</keyword>
<reference evidence="4 5" key="1">
    <citation type="submission" date="2019-01" db="EMBL/GenBank/DDBJ databases">
        <title>Draft genome sequence of Lactobacillus paraplantarum OSY-TC318, a Producer of the novel lantibiotic Paraplantaracin TC318.</title>
        <authorList>
            <person name="Hussein W.E."/>
            <person name="Huang E."/>
            <person name="Yousef A.E."/>
        </authorList>
    </citation>
    <scope>NUCLEOTIDE SEQUENCE [LARGE SCALE GENOMIC DNA]</scope>
    <source>
        <strain evidence="4 5">OSY-TC318</strain>
    </source>
</reference>
<dbReference type="InterPro" id="IPR027065">
    <property type="entry name" value="Lon_Prtase"/>
</dbReference>
<dbReference type="InterPro" id="IPR036034">
    <property type="entry name" value="PDZ_sf"/>
</dbReference>
<dbReference type="EMBL" id="SEHH01000064">
    <property type="protein sequence ID" value="TBX41798.1"/>
    <property type="molecule type" value="Genomic_DNA"/>
</dbReference>
<accession>A0A4Q9Y2I9</accession>
<evidence type="ECO:0000313" key="4">
    <source>
        <dbReference type="EMBL" id="TBX41798.1"/>
    </source>
</evidence>
<dbReference type="GO" id="GO:0004252">
    <property type="term" value="F:serine-type endopeptidase activity"/>
    <property type="evidence" value="ECO:0007669"/>
    <property type="project" value="UniProtKB-UniRule"/>
</dbReference>
<dbReference type="NCBIfam" id="NF041438">
    <property type="entry name" value="SepM_fam_S16"/>
    <property type="match status" value="1"/>
</dbReference>
<dbReference type="InterPro" id="IPR014721">
    <property type="entry name" value="Ribsml_uS5_D2-typ_fold_subgr"/>
</dbReference>
<keyword evidence="1" id="KW-0720">Serine protease</keyword>
<dbReference type="GO" id="GO:0006508">
    <property type="term" value="P:proteolysis"/>
    <property type="evidence" value="ECO:0007669"/>
    <property type="project" value="UniProtKB-KW"/>
</dbReference>
<keyword evidence="2" id="KW-0812">Transmembrane</keyword>
<feature type="transmembrane region" description="Helical" evidence="2">
    <location>
        <begin position="12"/>
        <end position="33"/>
    </location>
</feature>
<feature type="domain" description="Lon proteolytic" evidence="3">
    <location>
        <begin position="231"/>
        <end position="347"/>
    </location>
</feature>
<comment type="similarity">
    <text evidence="1">Belongs to the peptidase S16 family.</text>
</comment>
<name>A0A4Q9Y2I9_9LACO</name>
<dbReference type="SUPFAM" id="SSF54211">
    <property type="entry name" value="Ribosomal protein S5 domain 2-like"/>
    <property type="match status" value="1"/>
</dbReference>
<comment type="caution">
    <text evidence="4">The sequence shown here is derived from an EMBL/GenBank/DDBJ whole genome shotgun (WGS) entry which is preliminary data.</text>
</comment>
<dbReference type="AlphaFoldDB" id="A0A4Q9Y2I9"/>
<dbReference type="SUPFAM" id="SSF50156">
    <property type="entry name" value="PDZ domain-like"/>
    <property type="match status" value="1"/>
</dbReference>
<dbReference type="Gene3D" id="3.30.230.10">
    <property type="match status" value="1"/>
</dbReference>
<dbReference type="PANTHER" id="PTHR10046">
    <property type="entry name" value="ATP DEPENDENT LON PROTEASE FAMILY MEMBER"/>
    <property type="match status" value="1"/>
</dbReference>
<keyword evidence="2" id="KW-0472">Membrane</keyword>
<sequence length="349" mass="38520">MTKVRQLLSRYWGILVVVLVVLALFLVPLPYYIEGPGSADNLKTFVTVKRHPDHHRGKFMLTSVAEAPATPILWLYAQLNPHYDVVSAQDMTDGQDDATYNRVQKFYMRSAINEAIATAYSAAHKAYHKTYQGIYVLTIQPNSKFKHQLKVGDTITKVDGHHFNTASAYQHYIGRQGVGHRVTITYRRNGDTKQATAPLVKLSTHRAGIGIGLTDNIKVTTTIPVKVDPGQIGGPSAGLMFSLQIYQQLTNQNLRHGRKIAGTGTIDQNGQVGEIGGIDKKVIAAKRAGATIFFAPYVKPTKALLAVEEKGQTNYQLAKATAKKYAPNMKVIPVTSFKQAVHYLQTHPN</sequence>
<dbReference type="Proteomes" id="UP000292648">
    <property type="component" value="Unassembled WGS sequence"/>
</dbReference>
<feature type="active site" evidence="1">
    <location>
        <position position="236"/>
    </location>
</feature>
<dbReference type="EC" id="3.4.21.53" evidence="1"/>
<proteinExistence type="inferred from homology"/>
<protein>
    <recommendedName>
        <fullName evidence="1">endopeptidase La</fullName>
        <ecNumber evidence="1">3.4.21.53</ecNumber>
    </recommendedName>
</protein>
<evidence type="ECO:0000259" key="3">
    <source>
        <dbReference type="PROSITE" id="PS51786"/>
    </source>
</evidence>
<comment type="catalytic activity">
    <reaction evidence="1">
        <text>Hydrolysis of proteins in presence of ATP.</text>
        <dbReference type="EC" id="3.4.21.53"/>
    </reaction>
</comment>
<dbReference type="Pfam" id="PF13180">
    <property type="entry name" value="PDZ_2"/>
    <property type="match status" value="1"/>
</dbReference>
<dbReference type="GO" id="GO:0004176">
    <property type="term" value="F:ATP-dependent peptidase activity"/>
    <property type="evidence" value="ECO:0007669"/>
    <property type="project" value="UniProtKB-UniRule"/>
</dbReference>
<dbReference type="Pfam" id="PF05362">
    <property type="entry name" value="Lon_C"/>
    <property type="match status" value="1"/>
</dbReference>
<keyword evidence="2" id="KW-1133">Transmembrane helix</keyword>
<organism evidence="4 5">
    <name type="scientific">Lactiplantibacillus paraplantarum</name>
    <dbReference type="NCBI Taxonomy" id="60520"/>
    <lineage>
        <taxon>Bacteria</taxon>
        <taxon>Bacillati</taxon>
        <taxon>Bacillota</taxon>
        <taxon>Bacilli</taxon>
        <taxon>Lactobacillales</taxon>
        <taxon>Lactobacillaceae</taxon>
        <taxon>Lactiplantibacillus</taxon>
    </lineage>
</organism>
<dbReference type="PROSITE" id="PS51786">
    <property type="entry name" value="LON_PROTEOLYTIC"/>
    <property type="match status" value="1"/>
</dbReference>
<gene>
    <name evidence="4" type="ORF">EUZ87_09020</name>
</gene>
<dbReference type="InterPro" id="IPR008269">
    <property type="entry name" value="Lon_proteolytic"/>
</dbReference>
<evidence type="ECO:0000313" key="5">
    <source>
        <dbReference type="Proteomes" id="UP000292648"/>
    </source>
</evidence>
<dbReference type="InterPro" id="IPR001478">
    <property type="entry name" value="PDZ"/>
</dbReference>